<feature type="domain" description="Transketolase-like pyrimidine-binding" evidence="5">
    <location>
        <begin position="5"/>
        <end position="170"/>
    </location>
</feature>
<dbReference type="PANTHER" id="PTHR43825">
    <property type="entry name" value="PYRUVATE DEHYDROGENASE E1 COMPONENT"/>
    <property type="match status" value="1"/>
</dbReference>
<dbReference type="InterPro" id="IPR009014">
    <property type="entry name" value="Transketo_C/PFOR_II"/>
</dbReference>
<reference evidence="6" key="1">
    <citation type="submission" date="2020-10" db="EMBL/GenBank/DDBJ databases">
        <authorList>
            <person name="Kadnikov V."/>
            <person name="Beletsky A.V."/>
            <person name="Mardanov A.V."/>
            <person name="Karnachuk O.V."/>
            <person name="Ravin N.V."/>
        </authorList>
    </citation>
    <scope>NUCLEOTIDE SEQUENCE</scope>
    <source>
        <strain evidence="6">Bu02</strain>
    </source>
</reference>
<dbReference type="PANTHER" id="PTHR43825:SF1">
    <property type="entry name" value="TRANSKETOLASE-LIKE PYRIMIDINE-BINDING DOMAIN-CONTAINING PROTEIN"/>
    <property type="match status" value="1"/>
</dbReference>
<dbReference type="Gene3D" id="3.40.50.970">
    <property type="match status" value="1"/>
</dbReference>
<dbReference type="InterPro" id="IPR005475">
    <property type="entry name" value="Transketolase-like_Pyr-bd"/>
</dbReference>
<evidence type="ECO:0000259" key="5">
    <source>
        <dbReference type="SMART" id="SM00861"/>
    </source>
</evidence>
<dbReference type="Gene3D" id="3.40.50.920">
    <property type="match status" value="1"/>
</dbReference>
<protein>
    <submittedName>
        <fullName evidence="6">Transketolase family protein</fullName>
    </submittedName>
</protein>
<accession>A0AAT9LA87</accession>
<gene>
    <name evidence="6" type="ORF">IMF26_07720</name>
</gene>
<dbReference type="FunFam" id="3.40.50.970:FF:000129">
    <property type="entry name" value="Transketolase"/>
    <property type="match status" value="1"/>
</dbReference>
<dbReference type="GO" id="GO:0016740">
    <property type="term" value="F:transferase activity"/>
    <property type="evidence" value="ECO:0007669"/>
    <property type="project" value="UniProtKB-KW"/>
</dbReference>
<dbReference type="CDD" id="cd07033">
    <property type="entry name" value="TPP_PYR_DXS_TK_like"/>
    <property type="match status" value="1"/>
</dbReference>
<dbReference type="AlphaFoldDB" id="A0AAT9LA87"/>
<keyword evidence="3" id="KW-0808">Transferase</keyword>
<sequence length="333" mass="35615">MVAMIATRDAYGEILVELGRENPNIVVLDADLSSSTKTEKFAKAFPERFFNVGIAEANMMGIAAGLARSGKIPFVSTFAVFATGRAYDQIRQSIAYPRFNVKIVASHGGLSVGPDGASHQALEDVALMRAIPGMVVIVPCDAHETKEAIKAALRHDGPVYVRLGREKVPSVLPDDATFEIGKGLILWPDKRREDLISSVSRGEPKESAHLFDVAFVASGIMVKPALDAARILGQEGKTCLVADFASIKPLDEELLVAIAKNSRLVVTCEEHSIIGGLGSAVCETLAENYPRPVLRVGVRDEFGQSGSAQELLDAYGLTAEGIVETARKGLSKV</sequence>
<dbReference type="InterPro" id="IPR033248">
    <property type="entry name" value="Transketolase_C"/>
</dbReference>
<evidence type="ECO:0000256" key="1">
    <source>
        <dbReference type="ARBA" id="ARBA00001964"/>
    </source>
</evidence>
<dbReference type="InterPro" id="IPR051157">
    <property type="entry name" value="PDH/Transketolase"/>
</dbReference>
<comment type="cofactor">
    <cofactor evidence="1">
        <name>thiamine diphosphate</name>
        <dbReference type="ChEBI" id="CHEBI:58937"/>
    </cofactor>
</comment>
<evidence type="ECO:0000256" key="3">
    <source>
        <dbReference type="ARBA" id="ARBA00022679"/>
    </source>
</evidence>
<dbReference type="SMART" id="SM00861">
    <property type="entry name" value="Transket_pyr"/>
    <property type="match status" value="1"/>
</dbReference>
<dbReference type="Pfam" id="PF02779">
    <property type="entry name" value="Transket_pyr"/>
    <property type="match status" value="1"/>
</dbReference>
<dbReference type="PROSITE" id="PS00802">
    <property type="entry name" value="TRANSKETOLASE_2"/>
    <property type="match status" value="1"/>
</dbReference>
<name>A0AAT9LA87_9FIRM</name>
<dbReference type="KEGG" id="fcz:IMF26_07720"/>
<evidence type="ECO:0000256" key="2">
    <source>
        <dbReference type="ARBA" id="ARBA00007131"/>
    </source>
</evidence>
<dbReference type="SUPFAM" id="SSF52518">
    <property type="entry name" value="Thiamin diphosphate-binding fold (THDP-binding)"/>
    <property type="match status" value="1"/>
</dbReference>
<proteinExistence type="inferred from homology"/>
<dbReference type="InterPro" id="IPR020826">
    <property type="entry name" value="Transketolase_BS"/>
</dbReference>
<comment type="similarity">
    <text evidence="2">Belongs to the transketolase family.</text>
</comment>
<evidence type="ECO:0000313" key="6">
    <source>
        <dbReference type="EMBL" id="QUL97954.1"/>
    </source>
</evidence>
<dbReference type="SUPFAM" id="SSF52922">
    <property type="entry name" value="TK C-terminal domain-like"/>
    <property type="match status" value="1"/>
</dbReference>
<keyword evidence="4" id="KW-0786">Thiamine pyrophosphate</keyword>
<dbReference type="EMBL" id="CP062796">
    <property type="protein sequence ID" value="QUL97954.1"/>
    <property type="molecule type" value="Genomic_DNA"/>
</dbReference>
<dbReference type="Pfam" id="PF02780">
    <property type="entry name" value="Transketolase_C"/>
    <property type="match status" value="1"/>
</dbReference>
<organism evidence="6">
    <name type="scientific">Candidatus Fermentithermobacillus carboniphilus</name>
    <dbReference type="NCBI Taxonomy" id="3085328"/>
    <lineage>
        <taxon>Bacteria</taxon>
        <taxon>Bacillati</taxon>
        <taxon>Bacillota</taxon>
        <taxon>Candidatus Fermentithermobacillia</taxon>
        <taxon>Candidatus Fermentithermobacillales</taxon>
        <taxon>Candidatus Fermentithermobacillaceae</taxon>
        <taxon>Candidatus Fermentithermobacillus</taxon>
    </lineage>
</organism>
<dbReference type="InterPro" id="IPR029061">
    <property type="entry name" value="THDP-binding"/>
</dbReference>
<reference evidence="6" key="2">
    <citation type="journal article" date="2023" name="Biology">
        <title>Prokaryotic Life Associated with Coal-Fire Gas Vents Revealed by Metagenomics.</title>
        <authorList>
            <person name="Kadnikov V.V."/>
            <person name="Mardanov A.V."/>
            <person name="Beletsky A.V."/>
            <person name="Karnachuk O.V."/>
            <person name="Ravin N.V."/>
        </authorList>
    </citation>
    <scope>NUCLEOTIDE SEQUENCE</scope>
    <source>
        <strain evidence="6">Bu02</strain>
    </source>
</reference>
<evidence type="ECO:0000256" key="4">
    <source>
        <dbReference type="ARBA" id="ARBA00023052"/>
    </source>
</evidence>